<protein>
    <submittedName>
        <fullName evidence="1">Uncharacterized protein</fullName>
    </submittedName>
</protein>
<accession>A0A4Q2UVM4</accession>
<sequence>MHSRAARLEYVQGALPQATITVPGTDTQVRSLKRSA</sequence>
<dbReference type="Proteomes" id="UP000290540">
    <property type="component" value="Unassembled WGS sequence"/>
</dbReference>
<name>A0A4Q2UVM4_FUSOX</name>
<gene>
    <name evidence="1" type="ORF">BFJ63_vAg19527</name>
</gene>
<evidence type="ECO:0000313" key="1">
    <source>
        <dbReference type="EMBL" id="RYC77600.1"/>
    </source>
</evidence>
<dbReference type="EMBL" id="MQTW01002041">
    <property type="protein sequence ID" value="RYC77600.1"/>
    <property type="molecule type" value="Genomic_DNA"/>
</dbReference>
<proteinExistence type="predicted"/>
<organism evidence="1 2">
    <name type="scientific">Fusarium oxysporum f. sp. narcissi</name>
    <dbReference type="NCBI Taxonomy" id="451672"/>
    <lineage>
        <taxon>Eukaryota</taxon>
        <taxon>Fungi</taxon>
        <taxon>Dikarya</taxon>
        <taxon>Ascomycota</taxon>
        <taxon>Pezizomycotina</taxon>
        <taxon>Sordariomycetes</taxon>
        <taxon>Hypocreomycetidae</taxon>
        <taxon>Hypocreales</taxon>
        <taxon>Nectriaceae</taxon>
        <taxon>Fusarium</taxon>
        <taxon>Fusarium oxysporum species complex</taxon>
    </lineage>
</organism>
<reference evidence="1 2" key="1">
    <citation type="submission" date="2016-12" db="EMBL/GenBank/DDBJ databases">
        <title>Draft genome sequence of Fusarium oxysporum causing rot on Narcissus.</title>
        <authorList>
            <person name="Armitage A.D."/>
            <person name="Taylor A."/>
            <person name="Clarkson J.P."/>
            <person name="Harrison R.J."/>
            <person name="Jackson A.C."/>
        </authorList>
    </citation>
    <scope>NUCLEOTIDE SEQUENCE [LARGE SCALE GENOMIC DNA]</scope>
    <source>
        <strain evidence="1 2">N139</strain>
    </source>
</reference>
<evidence type="ECO:0000313" key="2">
    <source>
        <dbReference type="Proteomes" id="UP000290540"/>
    </source>
</evidence>
<dbReference type="AlphaFoldDB" id="A0A4Q2UVM4"/>
<comment type="caution">
    <text evidence="1">The sequence shown here is derived from an EMBL/GenBank/DDBJ whole genome shotgun (WGS) entry which is preliminary data.</text>
</comment>